<dbReference type="CDD" id="cd01427">
    <property type="entry name" value="HAD_like"/>
    <property type="match status" value="1"/>
</dbReference>
<sequence>MNIFFDIDQTLIYPGDRTIRPYAKWCLNYLKKNGHRIYLWSRRGEENCYDVAKKLGISLSNCFSKPPLTNLKDVTHLSAYPEFCIDDDPADVLTAWPGILVLPYMASYKAEEDKELIRIADNIVPVELEKKRHPRP</sequence>
<dbReference type="InterPro" id="IPR023214">
    <property type="entry name" value="HAD_sf"/>
</dbReference>
<dbReference type="SUPFAM" id="SSF56784">
    <property type="entry name" value="HAD-like"/>
    <property type="match status" value="1"/>
</dbReference>
<evidence type="ECO:0008006" key="2">
    <source>
        <dbReference type="Google" id="ProtNLM"/>
    </source>
</evidence>
<protein>
    <recommendedName>
        <fullName evidence="2">FCP1 homology domain-containing protein</fullName>
    </recommendedName>
</protein>
<reference evidence="1" key="1">
    <citation type="journal article" date="2015" name="Nature">
        <title>Complex archaea that bridge the gap between prokaryotes and eukaryotes.</title>
        <authorList>
            <person name="Spang A."/>
            <person name="Saw J.H."/>
            <person name="Jorgensen S.L."/>
            <person name="Zaremba-Niedzwiedzka K."/>
            <person name="Martijn J."/>
            <person name="Lind A.E."/>
            <person name="van Eijk R."/>
            <person name="Schleper C."/>
            <person name="Guy L."/>
            <person name="Ettema T.J."/>
        </authorList>
    </citation>
    <scope>NUCLEOTIDE SEQUENCE</scope>
</reference>
<dbReference type="Pfam" id="PF08282">
    <property type="entry name" value="Hydrolase_3"/>
    <property type="match status" value="1"/>
</dbReference>
<organism evidence="1">
    <name type="scientific">marine sediment metagenome</name>
    <dbReference type="NCBI Taxonomy" id="412755"/>
    <lineage>
        <taxon>unclassified sequences</taxon>
        <taxon>metagenomes</taxon>
        <taxon>ecological metagenomes</taxon>
    </lineage>
</organism>
<name>A0A0F9SN64_9ZZZZ</name>
<dbReference type="EMBL" id="LAZR01000402">
    <property type="protein sequence ID" value="KKN70470.1"/>
    <property type="molecule type" value="Genomic_DNA"/>
</dbReference>
<dbReference type="Gene3D" id="3.40.50.1000">
    <property type="entry name" value="HAD superfamily/HAD-like"/>
    <property type="match status" value="1"/>
</dbReference>
<proteinExistence type="predicted"/>
<evidence type="ECO:0000313" key="1">
    <source>
        <dbReference type="EMBL" id="KKN70470.1"/>
    </source>
</evidence>
<accession>A0A0F9SN64</accession>
<comment type="caution">
    <text evidence="1">The sequence shown here is derived from an EMBL/GenBank/DDBJ whole genome shotgun (WGS) entry which is preliminary data.</text>
</comment>
<gene>
    <name evidence="1" type="ORF">LCGC14_0430480</name>
</gene>
<dbReference type="InterPro" id="IPR036412">
    <property type="entry name" value="HAD-like_sf"/>
</dbReference>
<dbReference type="AlphaFoldDB" id="A0A0F9SN64"/>